<dbReference type="Proteomes" id="UP000885750">
    <property type="component" value="Unassembled WGS sequence"/>
</dbReference>
<organism evidence="1">
    <name type="scientific">Leucothrix mucor</name>
    <dbReference type="NCBI Taxonomy" id="45248"/>
    <lineage>
        <taxon>Bacteria</taxon>
        <taxon>Pseudomonadati</taxon>
        <taxon>Pseudomonadota</taxon>
        <taxon>Gammaproteobacteria</taxon>
        <taxon>Thiotrichales</taxon>
        <taxon>Thiotrichaceae</taxon>
        <taxon>Leucothrix</taxon>
    </lineage>
</organism>
<accession>A0A7V2T105</accession>
<dbReference type="AlphaFoldDB" id="A0A7V2T105"/>
<protein>
    <submittedName>
        <fullName evidence="1">Uncharacterized protein</fullName>
    </submittedName>
</protein>
<reference evidence="1" key="1">
    <citation type="journal article" date="2020" name="mSystems">
        <title>Genome- and Community-Level Interaction Insights into Carbon Utilization and Element Cycling Functions of Hydrothermarchaeota in Hydrothermal Sediment.</title>
        <authorList>
            <person name="Zhou Z."/>
            <person name="Liu Y."/>
            <person name="Xu W."/>
            <person name="Pan J."/>
            <person name="Luo Z.H."/>
            <person name="Li M."/>
        </authorList>
    </citation>
    <scope>NUCLEOTIDE SEQUENCE [LARGE SCALE GENOMIC DNA]</scope>
    <source>
        <strain evidence="1">HyVt-493</strain>
    </source>
</reference>
<comment type="caution">
    <text evidence="1">The sequence shown here is derived from an EMBL/GenBank/DDBJ whole genome shotgun (WGS) entry which is preliminary data.</text>
</comment>
<sequence>MDTGKFNYSYKEPARKVLSNARVKSLRLGRPSSSLTHNKKNNSLSSRQYYSANGNICHTIDATGSEIACAVSGRWRESSPILANSLPQ</sequence>
<dbReference type="EMBL" id="DRMS01000051">
    <property type="protein sequence ID" value="HFC91449.1"/>
    <property type="molecule type" value="Genomic_DNA"/>
</dbReference>
<gene>
    <name evidence="1" type="ORF">ENJ51_01405</name>
</gene>
<evidence type="ECO:0000313" key="1">
    <source>
        <dbReference type="EMBL" id="HFC91449.1"/>
    </source>
</evidence>
<proteinExistence type="predicted"/>
<name>A0A7V2T105_LEUMU</name>